<dbReference type="AlphaFoldDB" id="A0A9P5X1X8"/>
<feature type="non-terminal residue" evidence="2">
    <location>
        <position position="104"/>
    </location>
</feature>
<evidence type="ECO:0000256" key="1">
    <source>
        <dbReference type="SAM" id="MobiDB-lite"/>
    </source>
</evidence>
<comment type="caution">
    <text evidence="2">The sequence shown here is derived from an EMBL/GenBank/DDBJ whole genome shotgun (WGS) entry which is preliminary data.</text>
</comment>
<keyword evidence="3" id="KW-1185">Reference proteome</keyword>
<protein>
    <submittedName>
        <fullName evidence="2">Uncharacterized protein</fullName>
    </submittedName>
</protein>
<organism evidence="2 3">
    <name type="scientific">Macrolepiota fuliginosa MF-IS2</name>
    <dbReference type="NCBI Taxonomy" id="1400762"/>
    <lineage>
        <taxon>Eukaryota</taxon>
        <taxon>Fungi</taxon>
        <taxon>Dikarya</taxon>
        <taxon>Basidiomycota</taxon>
        <taxon>Agaricomycotina</taxon>
        <taxon>Agaricomycetes</taxon>
        <taxon>Agaricomycetidae</taxon>
        <taxon>Agaricales</taxon>
        <taxon>Agaricineae</taxon>
        <taxon>Agaricaceae</taxon>
        <taxon>Macrolepiota</taxon>
    </lineage>
</organism>
<dbReference type="EMBL" id="MU151740">
    <property type="protein sequence ID" value="KAF9441941.1"/>
    <property type="molecule type" value="Genomic_DNA"/>
</dbReference>
<evidence type="ECO:0000313" key="2">
    <source>
        <dbReference type="EMBL" id="KAF9441941.1"/>
    </source>
</evidence>
<dbReference type="Proteomes" id="UP000807342">
    <property type="component" value="Unassembled WGS sequence"/>
</dbReference>
<sequence length="104" mass="11534">MARKVRSKYANQSPLGPAPSTSTSTPSSPSRPLVSLVNLSAATRQFLATMNQDRRVRSEFTKEELERLVPPTDVRFGVFTELFDKLKFQVVSVPEGTPDPTPIE</sequence>
<feature type="compositionally biased region" description="Low complexity" evidence="1">
    <location>
        <begin position="13"/>
        <end position="33"/>
    </location>
</feature>
<feature type="region of interest" description="Disordered" evidence="1">
    <location>
        <begin position="1"/>
        <end position="33"/>
    </location>
</feature>
<name>A0A9P5X1X8_9AGAR</name>
<gene>
    <name evidence="2" type="ORF">P691DRAFT_790306</name>
</gene>
<reference evidence="2" key="1">
    <citation type="submission" date="2020-11" db="EMBL/GenBank/DDBJ databases">
        <authorList>
            <consortium name="DOE Joint Genome Institute"/>
            <person name="Ahrendt S."/>
            <person name="Riley R."/>
            <person name="Andreopoulos W."/>
            <person name="Labutti K."/>
            <person name="Pangilinan J."/>
            <person name="Ruiz-Duenas F.J."/>
            <person name="Barrasa J.M."/>
            <person name="Sanchez-Garcia M."/>
            <person name="Camarero S."/>
            <person name="Miyauchi S."/>
            <person name="Serrano A."/>
            <person name="Linde D."/>
            <person name="Babiker R."/>
            <person name="Drula E."/>
            <person name="Ayuso-Fernandez I."/>
            <person name="Pacheco R."/>
            <person name="Padilla G."/>
            <person name="Ferreira P."/>
            <person name="Barriuso J."/>
            <person name="Kellner H."/>
            <person name="Castanera R."/>
            <person name="Alfaro M."/>
            <person name="Ramirez L."/>
            <person name="Pisabarro A.G."/>
            <person name="Kuo A."/>
            <person name="Tritt A."/>
            <person name="Lipzen A."/>
            <person name="He G."/>
            <person name="Yan M."/>
            <person name="Ng V."/>
            <person name="Cullen D."/>
            <person name="Martin F."/>
            <person name="Rosso M.-N."/>
            <person name="Henrissat B."/>
            <person name="Hibbett D."/>
            <person name="Martinez A.T."/>
            <person name="Grigoriev I.V."/>
        </authorList>
    </citation>
    <scope>NUCLEOTIDE SEQUENCE</scope>
    <source>
        <strain evidence="2">MF-IS2</strain>
    </source>
</reference>
<accession>A0A9P5X1X8</accession>
<evidence type="ECO:0000313" key="3">
    <source>
        <dbReference type="Proteomes" id="UP000807342"/>
    </source>
</evidence>
<proteinExistence type="predicted"/>